<dbReference type="EMBL" id="CP063656">
    <property type="protein sequence ID" value="QOW18876.1"/>
    <property type="molecule type" value="Genomic_DNA"/>
</dbReference>
<name>A0A7S6UEN8_9GAMM</name>
<dbReference type="InterPro" id="IPR053167">
    <property type="entry name" value="Spore_coat_component"/>
</dbReference>
<dbReference type="RefSeq" id="WP_193983904.1">
    <property type="nucleotide sequence ID" value="NZ_CP063656.1"/>
</dbReference>
<feature type="domain" description="Spore coat protein U/FanG" evidence="2">
    <location>
        <begin position="23"/>
        <end position="167"/>
    </location>
</feature>
<dbReference type="InterPro" id="IPR007893">
    <property type="entry name" value="Spore_coat_U/FanG"/>
</dbReference>
<dbReference type="KEGG" id="lcic:INQ41_09330"/>
<gene>
    <name evidence="3" type="ORF">INQ41_09330</name>
</gene>
<evidence type="ECO:0000256" key="1">
    <source>
        <dbReference type="SAM" id="SignalP"/>
    </source>
</evidence>
<evidence type="ECO:0000313" key="3">
    <source>
        <dbReference type="EMBL" id="QOW18876.1"/>
    </source>
</evidence>
<keyword evidence="1" id="KW-0732">Signal</keyword>
<keyword evidence="3" id="KW-0167">Capsid protein</keyword>
<dbReference type="AlphaFoldDB" id="A0A7S6UEN8"/>
<keyword evidence="3" id="KW-0946">Virion</keyword>
<feature type="signal peptide" evidence="1">
    <location>
        <begin position="1"/>
        <end position="19"/>
    </location>
</feature>
<reference evidence="3 4" key="1">
    <citation type="submission" date="2020-10" db="EMBL/GenBank/DDBJ databases">
        <title>complete genome sequencing of Lysobacter sp. H21R20.</title>
        <authorList>
            <person name="Bae J.-W."/>
            <person name="Lee S.-Y."/>
        </authorList>
    </citation>
    <scope>NUCLEOTIDE SEQUENCE [LARGE SCALE GENOMIC DNA]</scope>
    <source>
        <strain evidence="3 4">H21R20</strain>
    </source>
</reference>
<accession>A0A7S6UEN8</accession>
<proteinExistence type="predicted"/>
<feature type="chain" id="PRO_5032519098" evidence="1">
    <location>
        <begin position="20"/>
        <end position="332"/>
    </location>
</feature>
<dbReference type="Pfam" id="PF05229">
    <property type="entry name" value="SCPU"/>
    <property type="match status" value="2"/>
</dbReference>
<dbReference type="PANTHER" id="PTHR37089">
    <property type="entry name" value="PROTEIN U-RELATED"/>
    <property type="match status" value="1"/>
</dbReference>
<dbReference type="SMART" id="SM00972">
    <property type="entry name" value="SCPU"/>
    <property type="match status" value="2"/>
</dbReference>
<keyword evidence="4" id="KW-1185">Reference proteome</keyword>
<protein>
    <submittedName>
        <fullName evidence="3">Spore coat protein U domain-containing protein</fullName>
    </submittedName>
</protein>
<evidence type="ECO:0000259" key="2">
    <source>
        <dbReference type="Pfam" id="PF05229"/>
    </source>
</evidence>
<dbReference type="PANTHER" id="PTHR37089:SF4">
    <property type="entry name" value="EXPORTED PROTEIN"/>
    <property type="match status" value="1"/>
</dbReference>
<dbReference type="Proteomes" id="UP000594059">
    <property type="component" value="Chromosome"/>
</dbReference>
<sequence length="332" mass="35258">MSFSRLSLLVMCGICGALASNLAAADTVCTATVSEANFGDTTPDETNRASATIDYHCRTDPGLSFSGGASVRLCLSLGSGSVAGSTVADRRMVNSQNDVLSYNLYKDAAGTQVWGDTPSGSSSYVEEAITYPISFFSGGRHDESRTFYGRIPVSPALARGDYASTVQGQLIYHYRDRAFGQSTPTSCTSGGVPGTPSPVTFTVRTRVQDRCVLRGATDMDFGLVTSTSTGNLRQTSRITMECTRRTPWQIALDKGENAAGNNRRLRNGSAYITYELNRNAAGSRWGDTLGVDTLQGTGTGAQYVATVHGAINDQPLTAAGKYSDTIKVTVTY</sequence>
<feature type="domain" description="Spore coat protein U/FanG" evidence="2">
    <location>
        <begin position="200"/>
        <end position="329"/>
    </location>
</feature>
<organism evidence="3 4">
    <name type="scientific">Novilysobacter ciconiae</name>
    <dbReference type="NCBI Taxonomy" id="2781022"/>
    <lineage>
        <taxon>Bacteria</taxon>
        <taxon>Pseudomonadati</taxon>
        <taxon>Pseudomonadota</taxon>
        <taxon>Gammaproteobacteria</taxon>
        <taxon>Lysobacterales</taxon>
        <taxon>Lysobacteraceae</taxon>
        <taxon>Novilysobacter</taxon>
    </lineage>
</organism>
<evidence type="ECO:0000313" key="4">
    <source>
        <dbReference type="Proteomes" id="UP000594059"/>
    </source>
</evidence>